<sequence length="276" mass="32677">MWHRSRLHDVKVERMPPPMVMNGHEMLEQLAQFEFSVISKHPSLKDKKRNRAPNWTKRNIFFELPYWSRLLLCHKLDVMLIDKNVCDNLVGTLLNIEGKTKDDTIARLDLQDLKIRKNLHLIEVVLHDVCMKEKGKYQVSIRTTIIFYYIDCYLLNDKSKWFGQITSIYHNHYLQVGKNISTFLLQRYVCLEQSIHEESIVEAYVMNELDTFSLRYLSGIETQFTRDERNDDTISDDEAWVDPKIVERSVVRHVVDDFIDDGDEQLSHQIESSDDE</sequence>
<dbReference type="PANTHER" id="PTHR10775">
    <property type="entry name" value="OS08G0208400 PROTEIN"/>
    <property type="match status" value="1"/>
</dbReference>
<organism evidence="1 2">
    <name type="scientific">Cucumis melo var. makuwa</name>
    <name type="common">Oriental melon</name>
    <dbReference type="NCBI Taxonomy" id="1194695"/>
    <lineage>
        <taxon>Eukaryota</taxon>
        <taxon>Viridiplantae</taxon>
        <taxon>Streptophyta</taxon>
        <taxon>Embryophyta</taxon>
        <taxon>Tracheophyta</taxon>
        <taxon>Spermatophyta</taxon>
        <taxon>Magnoliopsida</taxon>
        <taxon>eudicotyledons</taxon>
        <taxon>Gunneridae</taxon>
        <taxon>Pentapetalae</taxon>
        <taxon>rosids</taxon>
        <taxon>fabids</taxon>
        <taxon>Cucurbitales</taxon>
        <taxon>Cucurbitaceae</taxon>
        <taxon>Benincaseae</taxon>
        <taxon>Cucumis</taxon>
    </lineage>
</organism>
<name>A0A5A7SJA9_CUCMM</name>
<dbReference type="EMBL" id="SSTE01023063">
    <property type="protein sequence ID" value="KAA0025886.1"/>
    <property type="molecule type" value="Genomic_DNA"/>
</dbReference>
<dbReference type="Proteomes" id="UP000321393">
    <property type="component" value="Unassembled WGS sequence"/>
</dbReference>
<protein>
    <submittedName>
        <fullName evidence="1">Uncharacterized protein</fullName>
    </submittedName>
</protein>
<comment type="caution">
    <text evidence="1">The sequence shown here is derived from an EMBL/GenBank/DDBJ whole genome shotgun (WGS) entry which is preliminary data.</text>
</comment>
<dbReference type="PANTHER" id="PTHR10775:SF185">
    <property type="entry name" value="OS08G0208400 PROTEIN"/>
    <property type="match status" value="1"/>
</dbReference>
<dbReference type="OrthoDB" id="1932595at2759"/>
<reference evidence="1 2" key="1">
    <citation type="submission" date="2019-08" db="EMBL/GenBank/DDBJ databases">
        <title>Draft genome sequences of two oriental melons (Cucumis melo L. var makuwa).</title>
        <authorList>
            <person name="Kwon S.-Y."/>
        </authorList>
    </citation>
    <scope>NUCLEOTIDE SEQUENCE [LARGE SCALE GENOMIC DNA]</scope>
    <source>
        <strain evidence="2">cv. SW 3</strain>
        <tissue evidence="1">Leaf</tissue>
    </source>
</reference>
<evidence type="ECO:0000313" key="2">
    <source>
        <dbReference type="Proteomes" id="UP000321393"/>
    </source>
</evidence>
<proteinExistence type="predicted"/>
<gene>
    <name evidence="1" type="ORF">E6C27_scaffold34G001730</name>
</gene>
<accession>A0A5A7SJA9</accession>
<dbReference type="AlphaFoldDB" id="A0A5A7SJA9"/>
<evidence type="ECO:0000313" key="1">
    <source>
        <dbReference type="EMBL" id="KAA0025886.1"/>
    </source>
</evidence>